<dbReference type="Proteomes" id="UP000001861">
    <property type="component" value="Unassembled WGS sequence"/>
</dbReference>
<evidence type="ECO:0000256" key="1">
    <source>
        <dbReference type="SAM" id="SignalP"/>
    </source>
</evidence>
<dbReference type="RefSeq" id="XP_001835267.1">
    <property type="nucleotide sequence ID" value="XM_001835215.1"/>
</dbReference>
<keyword evidence="1" id="KW-0732">Signal</keyword>
<evidence type="ECO:0000313" key="3">
    <source>
        <dbReference type="Proteomes" id="UP000001861"/>
    </source>
</evidence>
<dbReference type="VEuPathDB" id="FungiDB:CC1G_07810"/>
<sequence>MAHGLKALLPVLFSLVVIANALGDGNDAHLQARATPAPAPHNPCGSEPYGGEIVCLDGPQVPYCTLISGSAYLCQPTKTVVPVPTPPIDPLARCTPPCTPGINYTTRTVWTECSCAACPTISCGGDCGPGSTNAITTGTNGCASCGSCVPTGNARREPVAEATPAVTHL</sequence>
<evidence type="ECO:0000313" key="2">
    <source>
        <dbReference type="EMBL" id="EAU86614.1"/>
    </source>
</evidence>
<dbReference type="GeneID" id="6011796"/>
<reference evidence="2 3" key="1">
    <citation type="journal article" date="2010" name="Proc. Natl. Acad. Sci. U.S.A.">
        <title>Insights into evolution of multicellular fungi from the assembled chromosomes of the mushroom Coprinopsis cinerea (Coprinus cinereus).</title>
        <authorList>
            <person name="Stajich J.E."/>
            <person name="Wilke S.K."/>
            <person name="Ahren D."/>
            <person name="Au C.H."/>
            <person name="Birren B.W."/>
            <person name="Borodovsky M."/>
            <person name="Burns C."/>
            <person name="Canback B."/>
            <person name="Casselton L.A."/>
            <person name="Cheng C.K."/>
            <person name="Deng J."/>
            <person name="Dietrich F.S."/>
            <person name="Fargo D.C."/>
            <person name="Farman M.L."/>
            <person name="Gathman A.C."/>
            <person name="Goldberg J."/>
            <person name="Guigo R."/>
            <person name="Hoegger P.J."/>
            <person name="Hooker J.B."/>
            <person name="Huggins A."/>
            <person name="James T.Y."/>
            <person name="Kamada T."/>
            <person name="Kilaru S."/>
            <person name="Kodira C."/>
            <person name="Kues U."/>
            <person name="Kupfer D."/>
            <person name="Kwan H.S."/>
            <person name="Lomsadze A."/>
            <person name="Li W."/>
            <person name="Lilly W.W."/>
            <person name="Ma L.J."/>
            <person name="Mackey A.J."/>
            <person name="Manning G."/>
            <person name="Martin F."/>
            <person name="Muraguchi H."/>
            <person name="Natvig D.O."/>
            <person name="Palmerini H."/>
            <person name="Ramesh M.A."/>
            <person name="Rehmeyer C.J."/>
            <person name="Roe B.A."/>
            <person name="Shenoy N."/>
            <person name="Stanke M."/>
            <person name="Ter-Hovhannisyan V."/>
            <person name="Tunlid A."/>
            <person name="Velagapudi R."/>
            <person name="Vision T.J."/>
            <person name="Zeng Q."/>
            <person name="Zolan M.E."/>
            <person name="Pukkila P.J."/>
        </authorList>
    </citation>
    <scope>NUCLEOTIDE SEQUENCE [LARGE SCALE GENOMIC DNA]</scope>
    <source>
        <strain evidence="3">Okayama-7 / 130 / ATCC MYA-4618 / FGSC 9003</strain>
    </source>
</reference>
<dbReference type="AlphaFoldDB" id="A8NP51"/>
<feature type="signal peptide" evidence="1">
    <location>
        <begin position="1"/>
        <end position="23"/>
    </location>
</feature>
<protein>
    <submittedName>
        <fullName evidence="2">Uncharacterized protein</fullName>
    </submittedName>
</protein>
<dbReference type="KEGG" id="cci:CC1G_07810"/>
<name>A8NP51_COPC7</name>
<organism evidence="2 3">
    <name type="scientific">Coprinopsis cinerea (strain Okayama-7 / 130 / ATCC MYA-4618 / FGSC 9003)</name>
    <name type="common">Inky cap fungus</name>
    <name type="synonym">Hormographiella aspergillata</name>
    <dbReference type="NCBI Taxonomy" id="240176"/>
    <lineage>
        <taxon>Eukaryota</taxon>
        <taxon>Fungi</taxon>
        <taxon>Dikarya</taxon>
        <taxon>Basidiomycota</taxon>
        <taxon>Agaricomycotina</taxon>
        <taxon>Agaricomycetes</taxon>
        <taxon>Agaricomycetidae</taxon>
        <taxon>Agaricales</taxon>
        <taxon>Agaricineae</taxon>
        <taxon>Psathyrellaceae</taxon>
        <taxon>Coprinopsis</taxon>
    </lineage>
</organism>
<gene>
    <name evidence="2" type="ORF">CC1G_07810</name>
</gene>
<comment type="caution">
    <text evidence="2">The sequence shown here is derived from an EMBL/GenBank/DDBJ whole genome shotgun (WGS) entry which is preliminary data.</text>
</comment>
<dbReference type="InParanoid" id="A8NP51"/>
<keyword evidence="3" id="KW-1185">Reference proteome</keyword>
<dbReference type="EMBL" id="AACS02000012">
    <property type="protein sequence ID" value="EAU86614.1"/>
    <property type="molecule type" value="Genomic_DNA"/>
</dbReference>
<proteinExistence type="predicted"/>
<accession>A8NP51</accession>
<feature type="chain" id="PRO_5002726586" evidence="1">
    <location>
        <begin position="24"/>
        <end position="169"/>
    </location>
</feature>